<dbReference type="SUPFAM" id="SSF51735">
    <property type="entry name" value="NAD(P)-binding Rossmann-fold domains"/>
    <property type="match status" value="1"/>
</dbReference>
<organism evidence="2 3">
    <name type="scientific">Actinoalloteichus hymeniacidonis</name>
    <dbReference type="NCBI Taxonomy" id="340345"/>
    <lineage>
        <taxon>Bacteria</taxon>
        <taxon>Bacillati</taxon>
        <taxon>Actinomycetota</taxon>
        <taxon>Actinomycetes</taxon>
        <taxon>Pseudonocardiales</taxon>
        <taxon>Pseudonocardiaceae</taxon>
        <taxon>Actinoalloteichus</taxon>
    </lineage>
</organism>
<dbReference type="InterPro" id="IPR013149">
    <property type="entry name" value="ADH-like_C"/>
</dbReference>
<dbReference type="PANTHER" id="PTHR43677:SF4">
    <property type="entry name" value="QUINONE OXIDOREDUCTASE-LIKE PROTEIN 2"/>
    <property type="match status" value="1"/>
</dbReference>
<dbReference type="InterPro" id="IPR036291">
    <property type="entry name" value="NAD(P)-bd_dom_sf"/>
</dbReference>
<proteinExistence type="predicted"/>
<evidence type="ECO:0000259" key="1">
    <source>
        <dbReference type="SMART" id="SM00829"/>
    </source>
</evidence>
<keyword evidence="3" id="KW-1185">Reference proteome</keyword>
<name>A0AAC9HUC5_9PSEU</name>
<dbReference type="PANTHER" id="PTHR43677">
    <property type="entry name" value="SHORT-CHAIN DEHYDROGENASE/REDUCTASE"/>
    <property type="match status" value="1"/>
</dbReference>
<reference evidence="3" key="1">
    <citation type="submission" date="2016-03" db="EMBL/GenBank/DDBJ databases">
        <title>Complete genome sequence of the type strain Actinoalloteichus hymeniacidonis DSM 45092.</title>
        <authorList>
            <person name="Schaffert L."/>
            <person name="Albersmeier A."/>
            <person name="Winkler A."/>
            <person name="Kalinowski J."/>
            <person name="Zotchev S."/>
            <person name="Ruckert C."/>
        </authorList>
    </citation>
    <scope>NUCLEOTIDE SEQUENCE [LARGE SCALE GENOMIC DNA]</scope>
    <source>
        <strain evidence="3">HPA177(T) (DSM 45092(T))</strain>
    </source>
</reference>
<dbReference type="Gene3D" id="3.90.180.10">
    <property type="entry name" value="Medium-chain alcohol dehydrogenases, catalytic domain"/>
    <property type="match status" value="1"/>
</dbReference>
<evidence type="ECO:0000313" key="2">
    <source>
        <dbReference type="EMBL" id="AOS65628.1"/>
    </source>
</evidence>
<dbReference type="InterPro" id="IPR011032">
    <property type="entry name" value="GroES-like_sf"/>
</dbReference>
<dbReference type="Pfam" id="PF08240">
    <property type="entry name" value="ADH_N"/>
    <property type="match status" value="1"/>
</dbReference>
<dbReference type="RefSeq" id="WP_069852310.1">
    <property type="nucleotide sequence ID" value="NZ_CP014859.1"/>
</dbReference>
<dbReference type="InterPro" id="IPR051397">
    <property type="entry name" value="Zn-ADH-like_protein"/>
</dbReference>
<dbReference type="EMBL" id="CP014859">
    <property type="protein sequence ID" value="AOS65628.1"/>
    <property type="molecule type" value="Genomic_DNA"/>
</dbReference>
<accession>A0AAC9HUC5</accession>
<dbReference type="SMART" id="SM00829">
    <property type="entry name" value="PKS_ER"/>
    <property type="match status" value="1"/>
</dbReference>
<dbReference type="AlphaFoldDB" id="A0AAC9HUC5"/>
<dbReference type="InterPro" id="IPR013154">
    <property type="entry name" value="ADH-like_N"/>
</dbReference>
<dbReference type="InterPro" id="IPR020843">
    <property type="entry name" value="ER"/>
</dbReference>
<dbReference type="GO" id="GO:0016491">
    <property type="term" value="F:oxidoreductase activity"/>
    <property type="evidence" value="ECO:0007669"/>
    <property type="project" value="InterPro"/>
</dbReference>
<feature type="domain" description="Enoyl reductase (ER)" evidence="1">
    <location>
        <begin position="7"/>
        <end position="313"/>
    </location>
</feature>
<dbReference type="Proteomes" id="UP000095210">
    <property type="component" value="Chromosome"/>
</dbReference>
<dbReference type="KEGG" id="ahm:TL08_24250"/>
<gene>
    <name evidence="2" type="ORF">TL08_24250</name>
</gene>
<dbReference type="SUPFAM" id="SSF50129">
    <property type="entry name" value="GroES-like"/>
    <property type="match status" value="1"/>
</dbReference>
<dbReference type="Gene3D" id="3.40.50.720">
    <property type="entry name" value="NAD(P)-binding Rossmann-like Domain"/>
    <property type="match status" value="1"/>
</dbReference>
<protein>
    <submittedName>
        <fullName evidence="2">Zn-dependent oxidoreductase, NADPH:quinone reductase</fullName>
    </submittedName>
</protein>
<evidence type="ECO:0000313" key="3">
    <source>
        <dbReference type="Proteomes" id="UP000095210"/>
    </source>
</evidence>
<sequence>MRAVIVESFEDPVQVVVRERPDPVAAAGQVVVRTQSIGVGYVDVRAARGHYPYFPGRGASLGLEVVGVVESCGAGVDTDLLGRRVLGLPQFGGFAELVVVNSDRVFVLDSADDTDEAVALGLNALVAEIGLRRAGLAPADRVLVRGAGGSIGVLATQIAAASGAHVTAVTSSASRAQRLLTLGATHAVQRDEVTNGEADFDLIVDTVAGADLSAHLRLLAPYGRYLLCGAAGGNPIGSEFETIMEIYHRSPTLLAFSLNTASAPELRTSWKRVSDLAHHGLLRGPIQARYPLASAMEALRSLEQGGVFGKVLLTP</sequence>
<dbReference type="Pfam" id="PF00107">
    <property type="entry name" value="ADH_zinc_N"/>
    <property type="match status" value="1"/>
</dbReference>